<dbReference type="GO" id="GO:0008017">
    <property type="term" value="F:microtubule binding"/>
    <property type="evidence" value="ECO:0007669"/>
    <property type="project" value="TreeGrafter"/>
</dbReference>
<dbReference type="GO" id="GO:0005819">
    <property type="term" value="C:spindle"/>
    <property type="evidence" value="ECO:0007669"/>
    <property type="project" value="InterPro"/>
</dbReference>
<comment type="caution">
    <text evidence="8">The sequence shown here is derived from an EMBL/GenBank/DDBJ whole genome shotgun (WGS) entry which is preliminary data.</text>
</comment>
<keyword evidence="3" id="KW-0963">Cytoplasm</keyword>
<evidence type="ECO:0000256" key="4">
    <source>
        <dbReference type="ARBA" id="ARBA00022701"/>
    </source>
</evidence>
<evidence type="ECO:0000256" key="6">
    <source>
        <dbReference type="SAM" id="MobiDB-lite"/>
    </source>
</evidence>
<dbReference type="AlphaFoldDB" id="A0A835Q2C9"/>
<feature type="compositionally biased region" description="Polar residues" evidence="6">
    <location>
        <begin position="25"/>
        <end position="48"/>
    </location>
</feature>
<feature type="compositionally biased region" description="Basic and acidic residues" evidence="6">
    <location>
        <begin position="109"/>
        <end position="127"/>
    </location>
</feature>
<dbReference type="OrthoDB" id="4781at2759"/>
<dbReference type="GO" id="GO:0005880">
    <property type="term" value="C:nuclear microtubule"/>
    <property type="evidence" value="ECO:0007669"/>
    <property type="project" value="TreeGrafter"/>
</dbReference>
<feature type="domain" description="TPX2 C-terminal" evidence="7">
    <location>
        <begin position="338"/>
        <end position="375"/>
    </location>
</feature>
<evidence type="ECO:0000259" key="7">
    <source>
        <dbReference type="Pfam" id="PF06886"/>
    </source>
</evidence>
<evidence type="ECO:0000256" key="3">
    <source>
        <dbReference type="ARBA" id="ARBA00022490"/>
    </source>
</evidence>
<dbReference type="InterPro" id="IPR009675">
    <property type="entry name" value="TPX2_fam"/>
</dbReference>
<dbReference type="Proteomes" id="UP000636800">
    <property type="component" value="Chromosome 10"/>
</dbReference>
<dbReference type="PANTHER" id="PTHR14326:SF58">
    <property type="entry name" value="TPX2 (TARGETING PROTEIN FOR XKLP2) PROTEIN FAMILY"/>
    <property type="match status" value="1"/>
</dbReference>
<sequence length="398" mass="44985">MPTPVKTPRHSRSSSSDSCKSKGSENLQPNIPICTSSKKQSISPSCRSSAKPRKLVDRALCPTPPPPPPVRKVILEKKRNTKTKENEGDPKKPLEAAYEKDIVLVLKAEESKNGEERDGEVNEKKNLNLDLGESGSERKIKSILMEEAMNSIPEPGSGRVRYLVEAFENLLFISDTEESGKDERKPRMMDCILPALPPKAEETNDCPSPKGLSSVELFPFRECGRNSRHCSLDGLECRLSLVSRISSGSRRSRGHSLDSLQKSWNKKLKVTSQKPFKLRTELRGRAKEQKFIKKVTEMLTEEKKKRIPIAQGLPWTTDEPECLVKPPVKECTEPLDIVLHSDVRAVERAEFDYYVAEKLEFVERLRLERERQQQVYKVTDSSKGAKFSYSSFKGIMKG</sequence>
<dbReference type="EMBL" id="JADCNL010000010">
    <property type="protein sequence ID" value="KAG0464374.1"/>
    <property type="molecule type" value="Genomic_DNA"/>
</dbReference>
<comment type="similarity">
    <text evidence="2">Belongs to the TPX2 family.</text>
</comment>
<accession>A0A835Q2C9</accession>
<feature type="region of interest" description="Disordered" evidence="6">
    <location>
        <begin position="109"/>
        <end position="133"/>
    </location>
</feature>
<dbReference type="GO" id="GO:0030295">
    <property type="term" value="F:protein kinase activator activity"/>
    <property type="evidence" value="ECO:0007669"/>
    <property type="project" value="TreeGrafter"/>
</dbReference>
<gene>
    <name evidence="8" type="ORF">HPP92_020443</name>
</gene>
<proteinExistence type="inferred from homology"/>
<name>A0A835Q2C9_VANPL</name>
<protein>
    <recommendedName>
        <fullName evidence="7">TPX2 C-terminal domain-containing protein</fullName>
    </recommendedName>
</protein>
<reference evidence="8 9" key="1">
    <citation type="journal article" date="2020" name="Nat. Food">
        <title>A phased Vanilla planifolia genome enables genetic improvement of flavour and production.</title>
        <authorList>
            <person name="Hasing T."/>
            <person name="Tang H."/>
            <person name="Brym M."/>
            <person name="Khazi F."/>
            <person name="Huang T."/>
            <person name="Chambers A.H."/>
        </authorList>
    </citation>
    <scope>NUCLEOTIDE SEQUENCE [LARGE SCALE GENOMIC DNA]</scope>
    <source>
        <tissue evidence="8">Leaf</tissue>
    </source>
</reference>
<dbReference type="GO" id="GO:0090307">
    <property type="term" value="P:mitotic spindle assembly"/>
    <property type="evidence" value="ECO:0007669"/>
    <property type="project" value="TreeGrafter"/>
</dbReference>
<comment type="subcellular location">
    <subcellularLocation>
        <location evidence="1">Cytoplasm</location>
        <location evidence="1">Cytoskeleton</location>
    </subcellularLocation>
</comment>
<evidence type="ECO:0000256" key="1">
    <source>
        <dbReference type="ARBA" id="ARBA00004245"/>
    </source>
</evidence>
<keyword evidence="4" id="KW-0493">Microtubule</keyword>
<feature type="compositionally biased region" description="Basic and acidic residues" evidence="6">
    <location>
        <begin position="73"/>
        <end position="95"/>
    </location>
</feature>
<keyword evidence="9" id="KW-1185">Reference proteome</keyword>
<evidence type="ECO:0000256" key="5">
    <source>
        <dbReference type="ARBA" id="ARBA00023212"/>
    </source>
</evidence>
<evidence type="ECO:0000313" key="9">
    <source>
        <dbReference type="Proteomes" id="UP000636800"/>
    </source>
</evidence>
<dbReference type="GO" id="GO:0060236">
    <property type="term" value="P:regulation of mitotic spindle organization"/>
    <property type="evidence" value="ECO:0007669"/>
    <property type="project" value="InterPro"/>
</dbReference>
<keyword evidence="5" id="KW-0206">Cytoskeleton</keyword>
<evidence type="ECO:0000256" key="2">
    <source>
        <dbReference type="ARBA" id="ARBA00005885"/>
    </source>
</evidence>
<feature type="region of interest" description="Disordered" evidence="6">
    <location>
        <begin position="1"/>
        <end position="95"/>
    </location>
</feature>
<evidence type="ECO:0000313" key="8">
    <source>
        <dbReference type="EMBL" id="KAG0464374.1"/>
    </source>
</evidence>
<dbReference type="Pfam" id="PF06886">
    <property type="entry name" value="TPX2"/>
    <property type="match status" value="1"/>
</dbReference>
<dbReference type="PANTHER" id="PTHR14326">
    <property type="entry name" value="TARGETING PROTEIN FOR XKLP2"/>
    <property type="match status" value="1"/>
</dbReference>
<dbReference type="InterPro" id="IPR027329">
    <property type="entry name" value="TPX2_C"/>
</dbReference>
<organism evidence="8 9">
    <name type="scientific">Vanilla planifolia</name>
    <name type="common">Vanilla</name>
    <dbReference type="NCBI Taxonomy" id="51239"/>
    <lineage>
        <taxon>Eukaryota</taxon>
        <taxon>Viridiplantae</taxon>
        <taxon>Streptophyta</taxon>
        <taxon>Embryophyta</taxon>
        <taxon>Tracheophyta</taxon>
        <taxon>Spermatophyta</taxon>
        <taxon>Magnoliopsida</taxon>
        <taxon>Liliopsida</taxon>
        <taxon>Asparagales</taxon>
        <taxon>Orchidaceae</taxon>
        <taxon>Vanilloideae</taxon>
        <taxon>Vanilleae</taxon>
        <taxon>Vanilla</taxon>
    </lineage>
</organism>